<evidence type="ECO:0000313" key="1">
    <source>
        <dbReference type="EMBL" id="MDL2406822.1"/>
    </source>
</evidence>
<keyword evidence="2" id="KW-1185">Reference proteome</keyword>
<sequence>MFWTLVDQVTLVPDEAELAIVLGGDLADRSAQFISLEGQQKPLAGWKNYVRATFRASARNPNRWGERLSRRYIPEREIRLADKP</sequence>
<evidence type="ECO:0000313" key="2">
    <source>
        <dbReference type="Proteomes" id="UP001172630"/>
    </source>
</evidence>
<organism evidence="1 2">
    <name type="scientific">Rhizobium calliandrae</name>
    <dbReference type="NCBI Taxonomy" id="1312182"/>
    <lineage>
        <taxon>Bacteria</taxon>
        <taxon>Pseudomonadati</taxon>
        <taxon>Pseudomonadota</taxon>
        <taxon>Alphaproteobacteria</taxon>
        <taxon>Hyphomicrobiales</taxon>
        <taxon>Rhizobiaceae</taxon>
        <taxon>Rhizobium/Agrobacterium group</taxon>
        <taxon>Rhizobium</taxon>
    </lineage>
</organism>
<dbReference type="Proteomes" id="UP001172630">
    <property type="component" value="Unassembled WGS sequence"/>
</dbReference>
<proteinExistence type="predicted"/>
<comment type="caution">
    <text evidence="1">The sequence shown here is derived from an EMBL/GenBank/DDBJ whole genome shotgun (WGS) entry which is preliminary data.</text>
</comment>
<accession>A0ABT7KE50</accession>
<protein>
    <submittedName>
        <fullName evidence="1">Uncharacterized protein</fullName>
    </submittedName>
</protein>
<name>A0ABT7KE50_9HYPH</name>
<dbReference type="EMBL" id="JARFYN010000016">
    <property type="protein sequence ID" value="MDL2406822.1"/>
    <property type="molecule type" value="Genomic_DNA"/>
</dbReference>
<reference evidence="1" key="1">
    <citation type="submission" date="2023-06" db="EMBL/GenBank/DDBJ databases">
        <title>Phylogenetic Diversity of Rhizobium strains.</title>
        <authorList>
            <person name="Moura F.T."/>
            <person name="Helene L.C.F."/>
            <person name="Hungria M."/>
        </authorList>
    </citation>
    <scope>NUCLEOTIDE SEQUENCE</scope>
    <source>
        <strain evidence="1">CCGE524</strain>
    </source>
</reference>
<dbReference type="RefSeq" id="WP_285879976.1">
    <property type="nucleotide sequence ID" value="NZ_JARFYN010000016.1"/>
</dbReference>
<gene>
    <name evidence="1" type="ORF">PY650_14365</name>
</gene>